<evidence type="ECO:0000256" key="9">
    <source>
        <dbReference type="SAM" id="Phobius"/>
    </source>
</evidence>
<dbReference type="InterPro" id="IPR009582">
    <property type="entry name" value="Spc2/SPCS2"/>
</dbReference>
<accession>A0A4P9Z8V4</accession>
<keyword evidence="7 9" id="KW-0472">Membrane</keyword>
<comment type="similarity">
    <text evidence="2">Belongs to the SPCS2 family.</text>
</comment>
<comment type="function">
    <text evidence="8">Component of the signal peptidase complex (SPC) which catalyzes the cleavage of N-terminal signal sequences from nascent proteins as they are translocated into the lumen of the endoplasmic reticulum. Enhances the enzymatic activity of SPC and facilitates the interactions between different components of the translocation site.</text>
</comment>
<dbReference type="Pfam" id="PF06703">
    <property type="entry name" value="SPC25"/>
    <property type="match status" value="1"/>
</dbReference>
<evidence type="ECO:0000256" key="5">
    <source>
        <dbReference type="ARBA" id="ARBA00022824"/>
    </source>
</evidence>
<dbReference type="EMBL" id="ML004505">
    <property type="protein sequence ID" value="RKP29157.1"/>
    <property type="molecule type" value="Genomic_DNA"/>
</dbReference>
<organism evidence="10 11">
    <name type="scientific">Metschnikowia bicuspidata</name>
    <dbReference type="NCBI Taxonomy" id="27322"/>
    <lineage>
        <taxon>Eukaryota</taxon>
        <taxon>Fungi</taxon>
        <taxon>Dikarya</taxon>
        <taxon>Ascomycota</taxon>
        <taxon>Saccharomycotina</taxon>
        <taxon>Pichiomycetes</taxon>
        <taxon>Metschnikowiaceae</taxon>
        <taxon>Metschnikowia</taxon>
    </lineage>
</organism>
<sequence>MGKKINLNSVVALRTEADEHLAQVFDKLGYEQNFALIDTKLALGYLTVAIAAFLYYLEKKCAFRDTKAVIAGAILLYAAICAVMMYLSRSARYKDNKYVGTKDGKKVTVFALTASVYSPIYDVKIVFDDNYDGTIEGHIEFTKIFDTFGYLNEAEFKAHLESLLEKKSQ</sequence>
<dbReference type="GO" id="GO:0006465">
    <property type="term" value="P:signal peptide processing"/>
    <property type="evidence" value="ECO:0007669"/>
    <property type="project" value="InterPro"/>
</dbReference>
<protein>
    <recommendedName>
        <fullName evidence="3">Signal peptidase complex subunit 2</fullName>
    </recommendedName>
</protein>
<dbReference type="PANTHER" id="PTHR13085:SF0">
    <property type="entry name" value="SIGNAL PEPTIDASE COMPLEX SUBUNIT 2"/>
    <property type="match status" value="1"/>
</dbReference>
<keyword evidence="11" id="KW-1185">Reference proteome</keyword>
<evidence type="ECO:0000313" key="11">
    <source>
        <dbReference type="Proteomes" id="UP000268321"/>
    </source>
</evidence>
<evidence type="ECO:0000256" key="3">
    <source>
        <dbReference type="ARBA" id="ARBA00017057"/>
    </source>
</evidence>
<name>A0A4P9Z8V4_9ASCO</name>
<dbReference type="OrthoDB" id="29558at2759"/>
<evidence type="ECO:0000256" key="2">
    <source>
        <dbReference type="ARBA" id="ARBA00007324"/>
    </source>
</evidence>
<evidence type="ECO:0000256" key="6">
    <source>
        <dbReference type="ARBA" id="ARBA00022989"/>
    </source>
</evidence>
<dbReference type="PANTHER" id="PTHR13085">
    <property type="entry name" value="MICROSOMAL SIGNAL PEPTIDASE 25 KDA SUBUNIT"/>
    <property type="match status" value="1"/>
</dbReference>
<evidence type="ECO:0000256" key="8">
    <source>
        <dbReference type="ARBA" id="ARBA00045608"/>
    </source>
</evidence>
<feature type="transmembrane region" description="Helical" evidence="9">
    <location>
        <begin position="69"/>
        <end position="87"/>
    </location>
</feature>
<reference evidence="11" key="1">
    <citation type="journal article" date="2018" name="Nat. Microbiol.">
        <title>Leveraging single-cell genomics to expand the fungal tree of life.</title>
        <authorList>
            <person name="Ahrendt S.R."/>
            <person name="Quandt C.A."/>
            <person name="Ciobanu D."/>
            <person name="Clum A."/>
            <person name="Salamov A."/>
            <person name="Andreopoulos B."/>
            <person name="Cheng J.F."/>
            <person name="Woyke T."/>
            <person name="Pelin A."/>
            <person name="Henrissat B."/>
            <person name="Reynolds N.K."/>
            <person name="Benny G.L."/>
            <person name="Smith M.E."/>
            <person name="James T.Y."/>
            <person name="Grigoriev I.V."/>
        </authorList>
    </citation>
    <scope>NUCLEOTIDE SEQUENCE [LARGE SCALE GENOMIC DNA]</scope>
    <source>
        <strain evidence="11">Baker2002</strain>
    </source>
</reference>
<feature type="transmembrane region" description="Helical" evidence="9">
    <location>
        <begin position="41"/>
        <end position="57"/>
    </location>
</feature>
<evidence type="ECO:0000313" key="10">
    <source>
        <dbReference type="EMBL" id="RKP29157.1"/>
    </source>
</evidence>
<evidence type="ECO:0000256" key="7">
    <source>
        <dbReference type="ARBA" id="ARBA00023136"/>
    </source>
</evidence>
<proteinExistence type="inferred from homology"/>
<keyword evidence="4 9" id="KW-0812">Transmembrane</keyword>
<dbReference type="GO" id="GO:0005787">
    <property type="term" value="C:signal peptidase complex"/>
    <property type="evidence" value="ECO:0007669"/>
    <property type="project" value="InterPro"/>
</dbReference>
<dbReference type="GO" id="GO:0045047">
    <property type="term" value="P:protein targeting to ER"/>
    <property type="evidence" value="ECO:0007669"/>
    <property type="project" value="TreeGrafter"/>
</dbReference>
<evidence type="ECO:0000256" key="4">
    <source>
        <dbReference type="ARBA" id="ARBA00022692"/>
    </source>
</evidence>
<keyword evidence="5" id="KW-0256">Endoplasmic reticulum</keyword>
<dbReference type="AlphaFoldDB" id="A0A4P9Z8V4"/>
<gene>
    <name evidence="10" type="ORF">METBISCDRAFT_28462</name>
</gene>
<comment type="subcellular location">
    <subcellularLocation>
        <location evidence="1">Endoplasmic reticulum membrane</location>
        <topology evidence="1">Multi-pass membrane protein</topology>
    </subcellularLocation>
</comment>
<dbReference type="Proteomes" id="UP000268321">
    <property type="component" value="Unassembled WGS sequence"/>
</dbReference>
<keyword evidence="6 9" id="KW-1133">Transmembrane helix</keyword>
<evidence type="ECO:0000256" key="1">
    <source>
        <dbReference type="ARBA" id="ARBA00004477"/>
    </source>
</evidence>